<comment type="similarity">
    <text evidence="5">Belongs to the class-III pyridoxal-phosphate-dependent aminotransferase family.</text>
</comment>
<keyword evidence="3" id="KW-0808">Transferase</keyword>
<comment type="cofactor">
    <cofactor evidence="1">
        <name>pyridoxal 5'-phosphate</name>
        <dbReference type="ChEBI" id="CHEBI:597326"/>
    </cofactor>
</comment>
<proteinExistence type="inferred from homology"/>
<dbReference type="CDD" id="cd00610">
    <property type="entry name" value="OAT_like"/>
    <property type="match status" value="1"/>
</dbReference>
<dbReference type="SUPFAM" id="SSF53383">
    <property type="entry name" value="PLP-dependent transferases"/>
    <property type="match status" value="1"/>
</dbReference>
<dbReference type="GO" id="GO:0042802">
    <property type="term" value="F:identical protein binding"/>
    <property type="evidence" value="ECO:0007669"/>
    <property type="project" value="TreeGrafter"/>
</dbReference>
<protein>
    <submittedName>
        <fullName evidence="6">Aspartate aminotransferase family protein</fullName>
    </submittedName>
</protein>
<dbReference type="Pfam" id="PF00202">
    <property type="entry name" value="Aminotran_3"/>
    <property type="match status" value="1"/>
</dbReference>
<evidence type="ECO:0000313" key="6">
    <source>
        <dbReference type="EMBL" id="MBC8178178.1"/>
    </source>
</evidence>
<comment type="caution">
    <text evidence="6">The sequence shown here is derived from an EMBL/GenBank/DDBJ whole genome shotgun (WGS) entry which is preliminary data.</text>
</comment>
<keyword evidence="4 5" id="KW-0663">Pyridoxal phosphate</keyword>
<evidence type="ECO:0000256" key="3">
    <source>
        <dbReference type="ARBA" id="ARBA00022679"/>
    </source>
</evidence>
<evidence type="ECO:0000256" key="1">
    <source>
        <dbReference type="ARBA" id="ARBA00001933"/>
    </source>
</evidence>
<keyword evidence="2 6" id="KW-0032">Aminotransferase</keyword>
<evidence type="ECO:0000313" key="7">
    <source>
        <dbReference type="Proteomes" id="UP000650524"/>
    </source>
</evidence>
<dbReference type="InterPro" id="IPR050103">
    <property type="entry name" value="Class-III_PLP-dep_AT"/>
</dbReference>
<dbReference type="InterPro" id="IPR049704">
    <property type="entry name" value="Aminotrans_3_PPA_site"/>
</dbReference>
<dbReference type="InterPro" id="IPR005814">
    <property type="entry name" value="Aminotrans_3"/>
</dbReference>
<dbReference type="InterPro" id="IPR015421">
    <property type="entry name" value="PyrdxlP-dep_Trfase_major"/>
</dbReference>
<organism evidence="6 7">
    <name type="scientific">Candidatus Desulfacyla euxinica</name>
    <dbReference type="NCBI Taxonomy" id="2841693"/>
    <lineage>
        <taxon>Bacteria</taxon>
        <taxon>Deltaproteobacteria</taxon>
        <taxon>Candidatus Desulfacyla</taxon>
    </lineage>
</organism>
<name>A0A8J6T931_9DELT</name>
<gene>
    <name evidence="6" type="ORF">H8E19_12305</name>
</gene>
<dbReference type="FunFam" id="3.40.640.10:FF:000004">
    <property type="entry name" value="Acetylornithine aminotransferase"/>
    <property type="match status" value="1"/>
</dbReference>
<dbReference type="AlphaFoldDB" id="A0A8J6T931"/>
<dbReference type="Gene3D" id="3.90.1150.10">
    <property type="entry name" value="Aspartate Aminotransferase, domain 1"/>
    <property type="match status" value="1"/>
</dbReference>
<evidence type="ECO:0000256" key="4">
    <source>
        <dbReference type="ARBA" id="ARBA00022898"/>
    </source>
</evidence>
<evidence type="ECO:0000256" key="5">
    <source>
        <dbReference type="RuleBase" id="RU003560"/>
    </source>
</evidence>
<dbReference type="PANTHER" id="PTHR11986">
    <property type="entry name" value="AMINOTRANSFERASE CLASS III"/>
    <property type="match status" value="1"/>
</dbReference>
<dbReference type="GO" id="GO:0008483">
    <property type="term" value="F:transaminase activity"/>
    <property type="evidence" value="ECO:0007669"/>
    <property type="project" value="UniProtKB-KW"/>
</dbReference>
<reference evidence="6 7" key="1">
    <citation type="submission" date="2020-08" db="EMBL/GenBank/DDBJ databases">
        <title>Bridging the membrane lipid divide: bacteria of the FCB group superphylum have the potential to synthesize archaeal ether lipids.</title>
        <authorList>
            <person name="Villanueva L."/>
            <person name="Von Meijenfeldt F.A.B."/>
            <person name="Westbye A.B."/>
            <person name="Yadav S."/>
            <person name="Hopmans E.C."/>
            <person name="Dutilh B.E."/>
            <person name="Sinninghe Damste J.S."/>
        </authorList>
    </citation>
    <scope>NUCLEOTIDE SEQUENCE [LARGE SCALE GENOMIC DNA]</scope>
    <source>
        <strain evidence="6">NIOZ-UU27</strain>
    </source>
</reference>
<dbReference type="PANTHER" id="PTHR11986:SF79">
    <property type="entry name" value="ACETYLORNITHINE AMINOTRANSFERASE, MITOCHONDRIAL"/>
    <property type="match status" value="1"/>
</dbReference>
<dbReference type="PROSITE" id="PS00600">
    <property type="entry name" value="AA_TRANSFER_CLASS_3"/>
    <property type="match status" value="1"/>
</dbReference>
<dbReference type="InterPro" id="IPR015422">
    <property type="entry name" value="PyrdxlP-dep_Trfase_small"/>
</dbReference>
<dbReference type="PIRSF" id="PIRSF000521">
    <property type="entry name" value="Transaminase_4ab_Lys_Orn"/>
    <property type="match status" value="1"/>
</dbReference>
<accession>A0A8J6T931</accession>
<sequence>MGQTKKPSEQKEHVIDLFREYVSSGKADFFRKYGMDFVMGRREGPYLWDMDGNKRLHNLHCNGGVFNLGHRNSELIDLLRDSLTEIDIGNHHLISKERAYLARLIAELMPSDLNYTVFGVGGGEAIDLALKVARAYTGRSKIISALGGYHGHTGLALAAGDEKYRKPFGPQAPGFLQVPFGNPDALAAVADRDTAAVILETIPATLGIVIPPEGYFRSVRECCDREGIVLILDEVQTGLGRTGKLWAFEHFDVEPDIVVLGKGLSGGLYPISATVMRKPLESIFHHDPFIHISTFGGSEVGCRIARRVLEISSEPEFLNNVNQLADHFAKGIETLRTRHNRFLLGLRRLGLMMGLELRDQLSGPILTKTAYDHDLLMVYANNDPSVCQLLPPLILEPEQVDRVIEKLDGALASARRLRPVAKIKNQIDHLLGKQRK</sequence>
<dbReference type="Gene3D" id="3.40.640.10">
    <property type="entry name" value="Type I PLP-dependent aspartate aminotransferase-like (Major domain)"/>
    <property type="match status" value="1"/>
</dbReference>
<dbReference type="EMBL" id="JACNJD010000262">
    <property type="protein sequence ID" value="MBC8178178.1"/>
    <property type="molecule type" value="Genomic_DNA"/>
</dbReference>
<dbReference type="Proteomes" id="UP000650524">
    <property type="component" value="Unassembled WGS sequence"/>
</dbReference>
<evidence type="ECO:0000256" key="2">
    <source>
        <dbReference type="ARBA" id="ARBA00022576"/>
    </source>
</evidence>
<dbReference type="GO" id="GO:0030170">
    <property type="term" value="F:pyridoxal phosphate binding"/>
    <property type="evidence" value="ECO:0007669"/>
    <property type="project" value="InterPro"/>
</dbReference>
<dbReference type="InterPro" id="IPR015424">
    <property type="entry name" value="PyrdxlP-dep_Trfase"/>
</dbReference>